<keyword evidence="2" id="KW-0472">Membrane</keyword>
<feature type="coiled-coil region" evidence="1">
    <location>
        <begin position="802"/>
        <end position="832"/>
    </location>
</feature>
<keyword evidence="1" id="KW-0175">Coiled coil</keyword>
<evidence type="ECO:0000256" key="2">
    <source>
        <dbReference type="SAM" id="Phobius"/>
    </source>
</evidence>
<evidence type="ECO:0000256" key="1">
    <source>
        <dbReference type="SAM" id="Coils"/>
    </source>
</evidence>
<keyword evidence="2" id="KW-1133">Transmembrane helix</keyword>
<dbReference type="EMBL" id="JAWDEY010000012">
    <property type="protein sequence ID" value="KAK6589545.1"/>
    <property type="molecule type" value="Genomic_DNA"/>
</dbReference>
<gene>
    <name evidence="3" type="ORF">RS030_203075</name>
</gene>
<evidence type="ECO:0000313" key="3">
    <source>
        <dbReference type="EMBL" id="KAK6589545.1"/>
    </source>
</evidence>
<feature type="transmembrane region" description="Helical" evidence="2">
    <location>
        <begin position="12"/>
        <end position="32"/>
    </location>
</feature>
<reference evidence="3 4" key="1">
    <citation type="submission" date="2023-10" db="EMBL/GenBank/DDBJ databases">
        <title>Comparative genomics analysis reveals potential genetic determinants of host preference in Cryptosporidium xiaoi.</title>
        <authorList>
            <person name="Xiao L."/>
            <person name="Li J."/>
        </authorList>
    </citation>
    <scope>NUCLEOTIDE SEQUENCE [LARGE SCALE GENOMIC DNA]</scope>
    <source>
        <strain evidence="3 4">52996</strain>
    </source>
</reference>
<name>A0AAV9XXP4_9CRYT</name>
<dbReference type="Proteomes" id="UP001311799">
    <property type="component" value="Unassembled WGS sequence"/>
</dbReference>
<proteinExistence type="predicted"/>
<evidence type="ECO:0000313" key="4">
    <source>
        <dbReference type="Proteomes" id="UP001311799"/>
    </source>
</evidence>
<feature type="coiled-coil region" evidence="1">
    <location>
        <begin position="1603"/>
        <end position="1651"/>
    </location>
</feature>
<keyword evidence="4" id="KW-1185">Reference proteome</keyword>
<comment type="caution">
    <text evidence="3">The sequence shown here is derived from an EMBL/GenBank/DDBJ whole genome shotgun (WGS) entry which is preliminary data.</text>
</comment>
<protein>
    <submittedName>
        <fullName evidence="3">Uncharacterized protein</fullName>
    </submittedName>
</protein>
<accession>A0AAV9XXP4</accession>
<sequence>MNFYKHRHTFVVTVFDILIFVSHIIFVPNYFIGTVRCNEFKENTFQRDGNNLFCNIIRDELKNSEWVIIKGIKASEILGTCVKQTNLVIFGDNTQKIKKSLSKECMRTLYDILETRKKKKLNVGILVRKGNDINYCISRFCISATDKFLAKKRANEQKTTDSARPKFHVSSEEKEYLKEGRSEDIEKKIIHHDKYSVQKILYSIFSDHKHSLFNTPQLISQIRKQKQKQVKDLIRRHNLMGLAVFLSNESPNDMFSFLDVLISGDKSKKNSGRTNYIQLRNLFSLDDPLHKDSEESLPFGSMPTFEDEWNAIVDWIDHHSLSYQFDTNWMVKKRDGVFMKPKIKGNFEASQGFENKFVSQCISGLRSLAYKFHVAPNGDKYYSYNPKNQYGIIIEGRNQYERIGSMRSACKIIFNKYYEYLGVNTVKEDDDFKFKVTGKLNFIAPLNHDKQLLNRLLKSFYGLINDKRREWMAIVYEAKISPLVNSQDLPLEIIPYYFSDESIRREMDLEKKESMLSDKCFETINKLKDERAPGEPDIKLYNIELGSEGIVSQAKFCKGVFERFILRHIEWLKLVIRSIGHEHIKLIDIEDPYLDIPDVFLFPEDARLEENCITTLLIVFEKNIQAIENGLPVKVYPQMDYLGDSKKMVENITSFCKPNSINSSKLNNSNEMKSEIDTESSSTNYSTESKLIELIKDSPIQNPLINIIVNIDDRFNKTPHENQHLDTQRLEKWKAHFEDSSSDSHGDSITKILKSQFASLVNYEVNCEKKIRRYINSLNSRGIEKSDSIFLENYLMETDKLKEEWANEIQSIEDLRNNIRTAESELENYVDVVKFTIQGDNKQRELPQYRKISREWQIELSNKERVYLKMKIDSLLLLQKHESIIESLRYEHLERRKALKLNIKKMATESESPKIVDLEYCNREDEDLYPIYPDFESKEEEDARVDKIRNIDKALDEFKHRFRALRSKLNEQSVGIDSFLSKVQNDFHIAWTESYNTALALQLQIRARALVEEYVRASERYLLIKRVRADYEYRKSLMNEFQTDPSFEAMLSRASEMISKAEVEESDLKNELKRLNEEKNQLPQIVEKDMEEIYSNRIKFIRNAKNILKKSIEQEKKYLNLEEKIFEDQLKRDLEYYKLSDISESAIYRAKQLQILYEANRWILNFNEKLTISYEIQHREDLEKLDYVVTRKALDCNENESNYTTEELFSNLRKYKYKYNESVDSLDIMSDNELKREKEKFCSGDPTKGEIPVQAQTILRMFKEKLLDKLNELDEINQLILQLNLNTVGSFQYYDYNRVKAYTSFVELPYKKGFSNILSVILSHFEWEHIQLRWRIIQIMKHVLEEKEKLLGEISQMRSSIDLKMREFDAIPLSRKLVPIGTLAAMDSVMNEIINGSKKTEDESFEYIPTVIPHYLLSDDDYHKVREYDNSAKSVILNRILMIISTTEGQIVELIKETKDNYEKKKRSTELEILSIKNDYDEFKKTIGYKLLPQEEKDREEQNIKNKISKLTESSILIPLIAKKDILLRKIDKIQSFTRKIQLLFQDPSFTGEKAKELELAVFEFYGSESKKKYDEISPRINLAVEMYRLHDIENKISEIEKLSQIERKNQQNVARLHKLKIEKEETNNKIKELNNEIENITEKINKFQEEKFKMVFEIN</sequence>
<organism evidence="3 4">
    <name type="scientific">Cryptosporidium xiaoi</name>
    <dbReference type="NCBI Taxonomy" id="659607"/>
    <lineage>
        <taxon>Eukaryota</taxon>
        <taxon>Sar</taxon>
        <taxon>Alveolata</taxon>
        <taxon>Apicomplexa</taxon>
        <taxon>Conoidasida</taxon>
        <taxon>Coccidia</taxon>
        <taxon>Eucoccidiorida</taxon>
        <taxon>Eimeriorina</taxon>
        <taxon>Cryptosporidiidae</taxon>
        <taxon>Cryptosporidium</taxon>
    </lineage>
</organism>
<feature type="coiled-coil region" evidence="1">
    <location>
        <begin position="1051"/>
        <end position="1088"/>
    </location>
</feature>
<keyword evidence="2" id="KW-0812">Transmembrane</keyword>
<feature type="coiled-coil region" evidence="1">
    <location>
        <begin position="1452"/>
        <end position="1479"/>
    </location>
</feature>